<name>A0A1G6YVC0_9PROT</name>
<organism evidence="1 2">
    <name type="scientific">Rhodospira trueperi</name>
    <dbReference type="NCBI Taxonomy" id="69960"/>
    <lineage>
        <taxon>Bacteria</taxon>
        <taxon>Pseudomonadati</taxon>
        <taxon>Pseudomonadota</taxon>
        <taxon>Alphaproteobacteria</taxon>
        <taxon>Rhodospirillales</taxon>
        <taxon>Rhodospirillaceae</taxon>
        <taxon>Rhodospira</taxon>
    </lineage>
</organism>
<reference evidence="1 2" key="1">
    <citation type="submission" date="2016-10" db="EMBL/GenBank/DDBJ databases">
        <authorList>
            <person name="de Groot N.N."/>
        </authorList>
    </citation>
    <scope>NUCLEOTIDE SEQUENCE [LARGE SCALE GENOMIC DNA]</scope>
    <source>
        <strain evidence="1 2">ATCC 700224</strain>
    </source>
</reference>
<evidence type="ECO:0000313" key="1">
    <source>
        <dbReference type="EMBL" id="SDD94349.1"/>
    </source>
</evidence>
<dbReference type="RefSeq" id="WP_143027083.1">
    <property type="nucleotide sequence ID" value="NZ_FNAP01000002.1"/>
</dbReference>
<keyword evidence="2" id="KW-1185">Reference proteome</keyword>
<dbReference type="EMBL" id="FNAP01000002">
    <property type="protein sequence ID" value="SDD94349.1"/>
    <property type="molecule type" value="Genomic_DNA"/>
</dbReference>
<dbReference type="OrthoDB" id="7333176at2"/>
<dbReference type="Proteomes" id="UP000199412">
    <property type="component" value="Unassembled WGS sequence"/>
</dbReference>
<proteinExistence type="predicted"/>
<dbReference type="STRING" id="69960.SAMN05421720_102144"/>
<dbReference type="AlphaFoldDB" id="A0A1G6YVC0"/>
<gene>
    <name evidence="1" type="ORF">SAMN05421720_102144</name>
</gene>
<protein>
    <submittedName>
        <fullName evidence="1">Uncharacterized protein</fullName>
    </submittedName>
</protein>
<sequence length="284" mass="31695">MATIGPITLYREKSVIHRFGDRSERKDSETPTFVLRSNRLTMEVSSKSHSDTIVVRAHSVSGTLRMAAVVAERFLRDPEAFEPENAYPPDWAALWDRKIPAYDRKFNDAAWTSLHVGGKTVFATTDSPPIEAIERMARGADLDERTIKAAMLSLFGRVSASEIVVQHDSQTAVVVTPFSGYLRAAVLERKEGRTGSFSISVHHAKTRKVTVPEVLNFCADLIESTNLRQFLERAPGNGGSPAKAPEHLHLQIEAALARRRELAQFVDGFETANRVQYRPERPDL</sequence>
<evidence type="ECO:0000313" key="2">
    <source>
        <dbReference type="Proteomes" id="UP000199412"/>
    </source>
</evidence>
<accession>A0A1G6YVC0</accession>